<dbReference type="KEGG" id="sual:KDD17_12250"/>
<feature type="transmembrane region" description="Helical" evidence="2">
    <location>
        <begin position="171"/>
        <end position="190"/>
    </location>
</feature>
<keyword evidence="2" id="KW-1133">Transmembrane helix</keyword>
<dbReference type="AlphaFoldDB" id="A0A975JC32"/>
<protein>
    <submittedName>
        <fullName evidence="3">Uncharacterized protein</fullName>
    </submittedName>
</protein>
<reference evidence="3" key="1">
    <citation type="submission" date="2021-04" db="EMBL/GenBank/DDBJ databases">
        <title>Complete genome sequence for Sulfitobacter sp. strain JK7-1.</title>
        <authorList>
            <person name="Park S.-J."/>
        </authorList>
    </citation>
    <scope>NUCLEOTIDE SEQUENCE</scope>
    <source>
        <strain evidence="3">JK7-1</strain>
    </source>
</reference>
<dbReference type="Proteomes" id="UP000683291">
    <property type="component" value="Chromosome 1"/>
</dbReference>
<keyword evidence="2" id="KW-0472">Membrane</keyword>
<dbReference type="RefSeq" id="WP_212703923.1">
    <property type="nucleotide sequence ID" value="NZ_CP073581.1"/>
</dbReference>
<feature type="region of interest" description="Disordered" evidence="1">
    <location>
        <begin position="33"/>
        <end position="131"/>
    </location>
</feature>
<feature type="compositionally biased region" description="Low complexity" evidence="1">
    <location>
        <begin position="42"/>
        <end position="60"/>
    </location>
</feature>
<evidence type="ECO:0000313" key="3">
    <source>
        <dbReference type="EMBL" id="QUJ75721.1"/>
    </source>
</evidence>
<evidence type="ECO:0000313" key="4">
    <source>
        <dbReference type="Proteomes" id="UP000683291"/>
    </source>
</evidence>
<keyword evidence="4" id="KW-1185">Reference proteome</keyword>
<organism evidence="3 4">
    <name type="scientific">Sulfitobacter albidus</name>
    <dbReference type="NCBI Taxonomy" id="2829501"/>
    <lineage>
        <taxon>Bacteria</taxon>
        <taxon>Pseudomonadati</taxon>
        <taxon>Pseudomonadota</taxon>
        <taxon>Alphaproteobacteria</taxon>
        <taxon>Rhodobacterales</taxon>
        <taxon>Roseobacteraceae</taxon>
        <taxon>Sulfitobacter</taxon>
    </lineage>
</organism>
<sequence>MTQAKAASPHDTEIDAIELDSDALAAIRTMIDNQPTMEEARAPQAATAPASAPAPAGIAPQKPTRKFRKAQVLPRLTAPAQEDMLPPEPDAAPVRTKRRFSLPRLSLPSRKPAALSAAPQAGPPPAATKSVQSDAAQSRLLSYRPTPRHIALAALVLLVVMRPWLVVGIVFLTLFVMTGVFLIMGFDGFWQGISKLLRWYGRHRPARAAVLHARLDAFAVRWDGFLDRFPEGTVDGLYLPDLGELAAAEARHDEAMARRLSGLREDAA</sequence>
<accession>A0A975JC32</accession>
<name>A0A975JC32_9RHOB</name>
<dbReference type="EMBL" id="CP073581">
    <property type="protein sequence ID" value="QUJ75721.1"/>
    <property type="molecule type" value="Genomic_DNA"/>
</dbReference>
<evidence type="ECO:0000256" key="1">
    <source>
        <dbReference type="SAM" id="MobiDB-lite"/>
    </source>
</evidence>
<keyword evidence="2" id="KW-0812">Transmembrane</keyword>
<gene>
    <name evidence="3" type="ORF">KDD17_12250</name>
</gene>
<proteinExistence type="predicted"/>
<evidence type="ECO:0000256" key="2">
    <source>
        <dbReference type="SAM" id="Phobius"/>
    </source>
</evidence>